<name>A0ABV6BAU4_9DEIO</name>
<proteinExistence type="predicted"/>
<dbReference type="EMBL" id="JBHLYR010000105">
    <property type="protein sequence ID" value="MFB9995528.1"/>
    <property type="molecule type" value="Genomic_DNA"/>
</dbReference>
<dbReference type="Proteomes" id="UP001589733">
    <property type="component" value="Unassembled WGS sequence"/>
</dbReference>
<gene>
    <name evidence="1" type="ORF">ACFFLM_26710</name>
</gene>
<evidence type="ECO:0000313" key="2">
    <source>
        <dbReference type="Proteomes" id="UP001589733"/>
    </source>
</evidence>
<organism evidence="1 2">
    <name type="scientific">Deinococcus oregonensis</name>
    <dbReference type="NCBI Taxonomy" id="1805970"/>
    <lineage>
        <taxon>Bacteria</taxon>
        <taxon>Thermotogati</taxon>
        <taxon>Deinococcota</taxon>
        <taxon>Deinococci</taxon>
        <taxon>Deinococcales</taxon>
        <taxon>Deinococcaceae</taxon>
        <taxon>Deinococcus</taxon>
    </lineage>
</organism>
<sequence>METTDPREAVDAAMKGREINQGDLAALIGSHPAAVSRVLNSGLIDRRSLWLKIFDALDLEVVIRPKRN</sequence>
<accession>A0ABV6BAU4</accession>
<keyword evidence="2" id="KW-1185">Reference proteome</keyword>
<comment type="caution">
    <text evidence="1">The sequence shown here is derived from an EMBL/GenBank/DDBJ whole genome shotgun (WGS) entry which is preliminary data.</text>
</comment>
<evidence type="ECO:0000313" key="1">
    <source>
        <dbReference type="EMBL" id="MFB9995528.1"/>
    </source>
</evidence>
<dbReference type="InterPro" id="IPR010982">
    <property type="entry name" value="Lambda_DNA-bd_dom_sf"/>
</dbReference>
<dbReference type="RefSeq" id="WP_380017556.1">
    <property type="nucleotide sequence ID" value="NZ_JBHLYR010000105.1"/>
</dbReference>
<evidence type="ECO:0008006" key="3">
    <source>
        <dbReference type="Google" id="ProtNLM"/>
    </source>
</evidence>
<reference evidence="1 2" key="1">
    <citation type="submission" date="2024-09" db="EMBL/GenBank/DDBJ databases">
        <authorList>
            <person name="Sun Q."/>
            <person name="Mori K."/>
        </authorList>
    </citation>
    <scope>NUCLEOTIDE SEQUENCE [LARGE SCALE GENOMIC DNA]</scope>
    <source>
        <strain evidence="1 2">JCM 13503</strain>
    </source>
</reference>
<protein>
    <recommendedName>
        <fullName evidence="3">HTH cro/C1-type domain-containing protein</fullName>
    </recommendedName>
</protein>
<dbReference type="SUPFAM" id="SSF47413">
    <property type="entry name" value="lambda repressor-like DNA-binding domains"/>
    <property type="match status" value="1"/>
</dbReference>